<evidence type="ECO:0000256" key="1">
    <source>
        <dbReference type="ARBA" id="ARBA00006484"/>
    </source>
</evidence>
<dbReference type="NCBIfam" id="NF009466">
    <property type="entry name" value="PRK12826.1-2"/>
    <property type="match status" value="1"/>
</dbReference>
<dbReference type="Proteomes" id="UP000320781">
    <property type="component" value="Unassembled WGS sequence"/>
</dbReference>
<dbReference type="CDD" id="cd05233">
    <property type="entry name" value="SDR_c"/>
    <property type="match status" value="1"/>
</dbReference>
<dbReference type="PRINTS" id="PR00081">
    <property type="entry name" value="GDHRDH"/>
</dbReference>
<sequence>MERSLTIKLKGRVALVTGGGKGLGRAISLAFAREGADVAMAARTKSPLEETAKEIREMGRRAYPFVADISDEDQVNEFVSSAVSYLGRIDILVNNTGIAGPTVPVVNLAMEDWDRVLAVNLTGAYLCAKAALKHMIKNKSGNILNISSTAGIKGLWRRAPYVVSKSGILGLTKTLALEVGVHGIRVNAICPGPVEGERMDRVFRERAKAMGISPDMARKRAMDEAALRRLVSPEEVARTAVFLASSDSEGITGQVIRVDAGLD</sequence>
<dbReference type="AlphaFoldDB" id="A0A523QGZ4"/>
<accession>A0A523QGZ4</accession>
<name>A0A523QGZ4_UNCAE</name>
<dbReference type="Gene3D" id="3.40.50.720">
    <property type="entry name" value="NAD(P)-binding Rossmann-like Domain"/>
    <property type="match status" value="1"/>
</dbReference>
<reference evidence="2 3" key="1">
    <citation type="submission" date="2019-03" db="EMBL/GenBank/DDBJ databases">
        <title>Metabolic potential of uncultured bacteria and archaea associated with petroleum seepage in deep-sea sediments.</title>
        <authorList>
            <person name="Dong X."/>
            <person name="Hubert C."/>
        </authorList>
    </citation>
    <scope>NUCLEOTIDE SEQUENCE [LARGE SCALE GENOMIC DNA]</scope>
    <source>
        <strain evidence="2">E44_bin92</strain>
    </source>
</reference>
<dbReference type="EMBL" id="SOKU01000294">
    <property type="protein sequence ID" value="TES84751.1"/>
    <property type="molecule type" value="Genomic_DNA"/>
</dbReference>
<dbReference type="PANTHER" id="PTHR42760">
    <property type="entry name" value="SHORT-CHAIN DEHYDROGENASES/REDUCTASES FAMILY MEMBER"/>
    <property type="match status" value="1"/>
</dbReference>
<dbReference type="FunFam" id="3.40.50.720:FF:000084">
    <property type="entry name" value="Short-chain dehydrogenase reductase"/>
    <property type="match status" value="1"/>
</dbReference>
<evidence type="ECO:0000313" key="3">
    <source>
        <dbReference type="Proteomes" id="UP000320781"/>
    </source>
</evidence>
<dbReference type="GO" id="GO:0016616">
    <property type="term" value="F:oxidoreductase activity, acting on the CH-OH group of donors, NAD or NADP as acceptor"/>
    <property type="evidence" value="ECO:0007669"/>
    <property type="project" value="TreeGrafter"/>
</dbReference>
<comment type="similarity">
    <text evidence="1">Belongs to the short-chain dehydrogenases/reductases (SDR) family.</text>
</comment>
<dbReference type="PROSITE" id="PS00061">
    <property type="entry name" value="ADH_SHORT"/>
    <property type="match status" value="1"/>
</dbReference>
<dbReference type="NCBIfam" id="NF005559">
    <property type="entry name" value="PRK07231.1"/>
    <property type="match status" value="1"/>
</dbReference>
<proteinExistence type="inferred from homology"/>
<dbReference type="SUPFAM" id="SSF51735">
    <property type="entry name" value="NAD(P)-binding Rossmann-fold domains"/>
    <property type="match status" value="1"/>
</dbReference>
<dbReference type="InterPro" id="IPR002347">
    <property type="entry name" value="SDR_fam"/>
</dbReference>
<dbReference type="PRINTS" id="PR00080">
    <property type="entry name" value="SDRFAMILY"/>
</dbReference>
<comment type="caution">
    <text evidence="2">The sequence shown here is derived from an EMBL/GenBank/DDBJ whole genome shotgun (WGS) entry which is preliminary data.</text>
</comment>
<dbReference type="Pfam" id="PF13561">
    <property type="entry name" value="adh_short_C2"/>
    <property type="match status" value="1"/>
</dbReference>
<dbReference type="InterPro" id="IPR020904">
    <property type="entry name" value="Sc_DH/Rdtase_CS"/>
</dbReference>
<gene>
    <name evidence="2" type="ORF">E3J95_06035</name>
</gene>
<dbReference type="InterPro" id="IPR036291">
    <property type="entry name" value="NAD(P)-bd_dom_sf"/>
</dbReference>
<organism evidence="2 3">
    <name type="scientific">Aerophobetes bacterium</name>
    <dbReference type="NCBI Taxonomy" id="2030807"/>
    <lineage>
        <taxon>Bacteria</taxon>
        <taxon>Candidatus Aerophobota</taxon>
    </lineage>
</organism>
<evidence type="ECO:0000313" key="2">
    <source>
        <dbReference type="EMBL" id="TES84751.1"/>
    </source>
</evidence>
<protein>
    <submittedName>
        <fullName evidence="2">SDR family oxidoreductase</fullName>
    </submittedName>
</protein>